<dbReference type="EMBL" id="CP091196">
    <property type="protein sequence ID" value="UQS27420.1"/>
    <property type="molecule type" value="Genomic_DNA"/>
</dbReference>
<evidence type="ECO:0000256" key="4">
    <source>
        <dbReference type="ARBA" id="ARBA00022692"/>
    </source>
</evidence>
<keyword evidence="2" id="KW-1003">Cell membrane</keyword>
<protein>
    <submittedName>
        <fullName evidence="9">Glycosyltransferase 87 family protein</fullName>
    </submittedName>
</protein>
<evidence type="ECO:0000256" key="1">
    <source>
        <dbReference type="ARBA" id="ARBA00004651"/>
    </source>
</evidence>
<sequence>MQQFHPFGHPEDTPVIGIREDCAMGRRVLATGVAIEVVLVGILLAWKRLDGLDLDVYRLGAQAFFDRGDPYGPLPPTRNGTLLPFTYPPFAAFVFAPLLVVPADVALVGITIVSVVALGVVVALCFRHYDRRLHVFGGLALVVQAVALFSEPVRATLGFGQINLLLVLLVAVDALAPVRRRGFLVGLAAAIKLTPAAFVLFFLLRKDFRAAARAIGTFAGCALLAWAIAPQASVTCWTKLVFAGDRVGDPGYIGNQSLHGLLARLGAPAWAWLVAVAVTLVVTVLVMRRADAVVALLACALGALLVSPVSWTHHWVWAAPVIGVLTWRGRRLRPLVLGTAALATVVFVVSPLWDHRSVWPLAESYVLVGVLLLLVLGLVAHPLDDPLDAARQRRDVARLDRGEHADA</sequence>
<keyword evidence="5 8" id="KW-1133">Transmembrane helix</keyword>
<comment type="similarity">
    <text evidence="7">Belongs to the glycosyltransferase 87 family.</text>
</comment>
<organism evidence="9 10">
    <name type="scientific">Amycolatopsis thermalba</name>
    <dbReference type="NCBI Taxonomy" id="944492"/>
    <lineage>
        <taxon>Bacteria</taxon>
        <taxon>Bacillati</taxon>
        <taxon>Actinomycetota</taxon>
        <taxon>Actinomycetes</taxon>
        <taxon>Pseudonocardiales</taxon>
        <taxon>Pseudonocardiaceae</taxon>
        <taxon>Amycolatopsis</taxon>
    </lineage>
</organism>
<feature type="transmembrane region" description="Helical" evidence="8">
    <location>
        <begin position="293"/>
        <end position="311"/>
    </location>
</feature>
<dbReference type="RefSeq" id="WP_233157549.1">
    <property type="nucleotide sequence ID" value="NZ_CP091196.1"/>
</dbReference>
<keyword evidence="3" id="KW-0808">Transferase</keyword>
<feature type="transmembrane region" description="Helical" evidence="8">
    <location>
        <begin position="332"/>
        <end position="353"/>
    </location>
</feature>
<feature type="transmembrane region" description="Helical" evidence="8">
    <location>
        <begin position="210"/>
        <end position="229"/>
    </location>
</feature>
<dbReference type="Proteomes" id="UP000830158">
    <property type="component" value="Chromosome"/>
</dbReference>
<evidence type="ECO:0000313" key="9">
    <source>
        <dbReference type="EMBL" id="UQS27420.1"/>
    </source>
</evidence>
<feature type="transmembrane region" description="Helical" evidence="8">
    <location>
        <begin position="133"/>
        <end position="150"/>
    </location>
</feature>
<feature type="transmembrane region" description="Helical" evidence="8">
    <location>
        <begin position="269"/>
        <end position="287"/>
    </location>
</feature>
<reference evidence="9" key="1">
    <citation type="submission" date="2022-01" db="EMBL/GenBank/DDBJ databases">
        <title>PSI-footprinting approach for the identification of protein synthesis inhibitor producers.</title>
        <authorList>
            <person name="Handel F."/>
            <person name="Kulik A."/>
            <person name="Wex K.W."/>
            <person name="Berscheid A."/>
            <person name="Saur J.S."/>
            <person name="Winkler A."/>
            <person name="Wibberg D."/>
            <person name="Kalinowski J."/>
            <person name="Broetz-Oesterhelt H."/>
            <person name="Mast Y."/>
        </authorList>
    </citation>
    <scope>NUCLEOTIDE SEQUENCE</scope>
    <source>
        <strain evidence="9">KNN 49.3e</strain>
    </source>
</reference>
<evidence type="ECO:0000256" key="7">
    <source>
        <dbReference type="ARBA" id="ARBA00024033"/>
    </source>
</evidence>
<gene>
    <name evidence="9" type="ORF">L1857_33800</name>
</gene>
<comment type="subcellular location">
    <subcellularLocation>
        <location evidence="1">Cell membrane</location>
        <topology evidence="1">Multi-pass membrane protein</topology>
    </subcellularLocation>
</comment>
<feature type="transmembrane region" description="Helical" evidence="8">
    <location>
        <begin position="365"/>
        <end position="383"/>
    </location>
</feature>
<accession>A0ABY4P4Y2</accession>
<keyword evidence="6 8" id="KW-0472">Membrane</keyword>
<feature type="transmembrane region" description="Helical" evidence="8">
    <location>
        <begin position="183"/>
        <end position="204"/>
    </location>
</feature>
<evidence type="ECO:0000256" key="2">
    <source>
        <dbReference type="ARBA" id="ARBA00022475"/>
    </source>
</evidence>
<dbReference type="InterPro" id="IPR018584">
    <property type="entry name" value="GT87"/>
</dbReference>
<evidence type="ECO:0000256" key="3">
    <source>
        <dbReference type="ARBA" id="ARBA00022679"/>
    </source>
</evidence>
<evidence type="ECO:0000256" key="8">
    <source>
        <dbReference type="SAM" id="Phobius"/>
    </source>
</evidence>
<feature type="transmembrane region" description="Helical" evidence="8">
    <location>
        <begin position="105"/>
        <end position="126"/>
    </location>
</feature>
<feature type="transmembrane region" description="Helical" evidence="8">
    <location>
        <begin position="28"/>
        <end position="46"/>
    </location>
</feature>
<keyword evidence="4 8" id="KW-0812">Transmembrane</keyword>
<name>A0ABY4P4Y2_9PSEU</name>
<evidence type="ECO:0000313" key="10">
    <source>
        <dbReference type="Proteomes" id="UP000830158"/>
    </source>
</evidence>
<dbReference type="Pfam" id="PF09594">
    <property type="entry name" value="GT87"/>
    <property type="match status" value="1"/>
</dbReference>
<evidence type="ECO:0000256" key="5">
    <source>
        <dbReference type="ARBA" id="ARBA00022989"/>
    </source>
</evidence>
<keyword evidence="10" id="KW-1185">Reference proteome</keyword>
<evidence type="ECO:0000256" key="6">
    <source>
        <dbReference type="ARBA" id="ARBA00023136"/>
    </source>
</evidence>
<proteinExistence type="inferred from homology"/>